<gene>
    <name evidence="2" type="ORF">SAMN05216179_2010</name>
</gene>
<dbReference type="EMBL" id="FRCZ01000003">
    <property type="protein sequence ID" value="SHN11843.1"/>
    <property type="molecule type" value="Genomic_DNA"/>
</dbReference>
<evidence type="ECO:0000313" key="2">
    <source>
        <dbReference type="EMBL" id="SHN11843.1"/>
    </source>
</evidence>
<name>A0A1M7P663_9BACI</name>
<dbReference type="STRING" id="1027249.SAMN05216179_2010"/>
<reference evidence="2 3" key="1">
    <citation type="submission" date="2016-11" db="EMBL/GenBank/DDBJ databases">
        <authorList>
            <person name="Jaros S."/>
            <person name="Januszkiewicz K."/>
            <person name="Wedrychowicz H."/>
        </authorList>
    </citation>
    <scope>NUCLEOTIDE SEQUENCE [LARGE SCALE GENOMIC DNA]</scope>
    <source>
        <strain evidence="2 3">CGMCC 1.10681</strain>
    </source>
</reference>
<feature type="transmembrane region" description="Helical" evidence="1">
    <location>
        <begin position="6"/>
        <end position="29"/>
    </location>
</feature>
<dbReference type="Proteomes" id="UP000184184">
    <property type="component" value="Unassembled WGS sequence"/>
</dbReference>
<organism evidence="2 3">
    <name type="scientific">Gracilibacillus kekensis</name>
    <dbReference type="NCBI Taxonomy" id="1027249"/>
    <lineage>
        <taxon>Bacteria</taxon>
        <taxon>Bacillati</taxon>
        <taxon>Bacillota</taxon>
        <taxon>Bacilli</taxon>
        <taxon>Bacillales</taxon>
        <taxon>Bacillaceae</taxon>
        <taxon>Gracilibacillus</taxon>
    </lineage>
</organism>
<keyword evidence="1" id="KW-0472">Membrane</keyword>
<dbReference type="RefSeq" id="WP_170862674.1">
    <property type="nucleotide sequence ID" value="NZ_FRCZ01000003.1"/>
</dbReference>
<keyword evidence="1" id="KW-0812">Transmembrane</keyword>
<sequence length="58" mass="6830">MKLSNVFFIFTAIVTTIIVFRNSFINLLLKIPFVRKVGVRFSMKIPYIRNKLMGSMFK</sequence>
<evidence type="ECO:0000313" key="3">
    <source>
        <dbReference type="Proteomes" id="UP000184184"/>
    </source>
</evidence>
<keyword evidence="1" id="KW-1133">Transmembrane helix</keyword>
<dbReference type="AlphaFoldDB" id="A0A1M7P663"/>
<accession>A0A1M7P663</accession>
<protein>
    <submittedName>
        <fullName evidence="2">Uncharacterized protein</fullName>
    </submittedName>
</protein>
<evidence type="ECO:0000256" key="1">
    <source>
        <dbReference type="SAM" id="Phobius"/>
    </source>
</evidence>
<keyword evidence="3" id="KW-1185">Reference proteome</keyword>
<proteinExistence type="predicted"/>